<name>A0A1Y5P4P8_9MICO</name>
<organism evidence="1">
    <name type="scientific">uncultured Microbacterium sp</name>
    <dbReference type="NCBI Taxonomy" id="191216"/>
    <lineage>
        <taxon>Bacteria</taxon>
        <taxon>Bacillati</taxon>
        <taxon>Actinomycetota</taxon>
        <taxon>Actinomycetes</taxon>
        <taxon>Micrococcales</taxon>
        <taxon>Microbacteriaceae</taxon>
        <taxon>Microbacterium</taxon>
        <taxon>environmental samples</taxon>
    </lineage>
</organism>
<evidence type="ECO:0000313" key="1">
    <source>
        <dbReference type="EMBL" id="SBS73665.1"/>
    </source>
</evidence>
<dbReference type="AlphaFoldDB" id="A0A1Y5P4P8"/>
<reference evidence="1" key="1">
    <citation type="submission" date="2016-03" db="EMBL/GenBank/DDBJ databases">
        <authorList>
            <person name="Ploux O."/>
        </authorList>
    </citation>
    <scope>NUCLEOTIDE SEQUENCE</scope>
    <source>
        <strain evidence="1">UC1</strain>
    </source>
</reference>
<accession>A0A1Y5P4P8</accession>
<protein>
    <submittedName>
        <fullName evidence="1">Uncharacterized protein</fullName>
    </submittedName>
</protein>
<sequence>MGEPIRVRGVLEVLSSGAVVGQGWGWVPGGWGVLPIDGVWGWRLGSVYRPGAGRDTD</sequence>
<proteinExistence type="predicted"/>
<dbReference type="EMBL" id="FLQR01000008">
    <property type="protein sequence ID" value="SBS73665.1"/>
    <property type="molecule type" value="Genomic_DNA"/>
</dbReference>
<gene>
    <name evidence="1" type="ORF">MIPYR_40296</name>
</gene>